<name>A0A1Z4VSS5_9GAMM</name>
<feature type="region of interest" description="Disordered" evidence="5">
    <location>
        <begin position="419"/>
        <end position="440"/>
    </location>
</feature>
<gene>
    <name evidence="9" type="ORF">FOKN1_2317</name>
</gene>
<dbReference type="OrthoDB" id="9772644at2"/>
<dbReference type="Pfam" id="PF04932">
    <property type="entry name" value="Wzy_C"/>
    <property type="match status" value="1"/>
</dbReference>
<dbReference type="Pfam" id="PF19358">
    <property type="entry name" value="DUF5935"/>
    <property type="match status" value="1"/>
</dbReference>
<evidence type="ECO:0000313" key="9">
    <source>
        <dbReference type="EMBL" id="BAZ94691.1"/>
    </source>
</evidence>
<keyword evidence="10" id="KW-1185">Reference proteome</keyword>
<dbReference type="InterPro" id="IPR007016">
    <property type="entry name" value="O-antigen_ligase-rel_domated"/>
</dbReference>
<dbReference type="InterPro" id="IPR051533">
    <property type="entry name" value="WaaL-like"/>
</dbReference>
<evidence type="ECO:0000259" key="7">
    <source>
        <dbReference type="Pfam" id="PF04932"/>
    </source>
</evidence>
<dbReference type="RefSeq" id="WP_096366759.1">
    <property type="nucleotide sequence ID" value="NZ_AP018052.1"/>
</dbReference>
<dbReference type="KEGG" id="ttc:FOKN1_2317"/>
<protein>
    <submittedName>
        <fullName evidence="9">O-antigen ligase</fullName>
    </submittedName>
</protein>
<dbReference type="InterPro" id="IPR017528">
    <property type="entry name" value="CHP03097O-antigen_lig-rel"/>
</dbReference>
<dbReference type="Proteomes" id="UP000218765">
    <property type="component" value="Chromosome"/>
</dbReference>
<accession>A0A1Z4VSS5</accession>
<evidence type="ECO:0000259" key="8">
    <source>
        <dbReference type="Pfam" id="PF19358"/>
    </source>
</evidence>
<reference evidence="9 10" key="1">
    <citation type="submission" date="2017-05" db="EMBL/GenBank/DDBJ databases">
        <title>Thiocyanate degradation by Thiohalobacter thiocyanaticus FOKN1.</title>
        <authorList>
            <person name="Oshiki M."/>
            <person name="Fukushima T."/>
            <person name="Kawano S."/>
            <person name="Nakagawa J."/>
        </authorList>
    </citation>
    <scope>NUCLEOTIDE SEQUENCE [LARGE SCALE GENOMIC DNA]</scope>
    <source>
        <strain evidence="9 10">FOKN1</strain>
    </source>
</reference>
<evidence type="ECO:0000256" key="1">
    <source>
        <dbReference type="ARBA" id="ARBA00004141"/>
    </source>
</evidence>
<evidence type="ECO:0000256" key="3">
    <source>
        <dbReference type="ARBA" id="ARBA00022989"/>
    </source>
</evidence>
<feature type="transmembrane region" description="Helical" evidence="6">
    <location>
        <begin position="78"/>
        <end position="96"/>
    </location>
</feature>
<organism evidence="9 10">
    <name type="scientific">Thiohalobacter thiocyanaticus</name>
    <dbReference type="NCBI Taxonomy" id="585455"/>
    <lineage>
        <taxon>Bacteria</taxon>
        <taxon>Pseudomonadati</taxon>
        <taxon>Pseudomonadota</taxon>
        <taxon>Gammaproteobacteria</taxon>
        <taxon>Thiohalobacterales</taxon>
        <taxon>Thiohalobacteraceae</taxon>
        <taxon>Thiohalobacter</taxon>
    </lineage>
</organism>
<feature type="domain" description="DUF5935" evidence="8">
    <location>
        <begin position="3"/>
        <end position="186"/>
    </location>
</feature>
<dbReference type="GO" id="GO:0016020">
    <property type="term" value="C:membrane"/>
    <property type="evidence" value="ECO:0007669"/>
    <property type="project" value="UniProtKB-SubCell"/>
</dbReference>
<evidence type="ECO:0000256" key="6">
    <source>
        <dbReference type="SAM" id="Phobius"/>
    </source>
</evidence>
<feature type="transmembrane region" description="Helical" evidence="6">
    <location>
        <begin position="199"/>
        <end position="232"/>
    </location>
</feature>
<dbReference type="InterPro" id="IPR045979">
    <property type="entry name" value="DUF5935"/>
</dbReference>
<feature type="domain" description="O-antigen ligase-related" evidence="7">
    <location>
        <begin position="202"/>
        <end position="340"/>
    </location>
</feature>
<sequence>MPIRDIAVTVAVLALLPLILRRPYIGILAWSWIGYMNPHRLAYGFAREAPFAMIIGATTLVAMLFMKEKIRLPWSRETAVLLLFVLWMCLTTVFSLQQEYSVLQLEKVVKIQVMTFVTMMLMLHRDRLDLLVWVIVLSLGFYGVKGGIFTLMTGGGYHVMGPLGSFIGGNNELGLAMIMTLPLMRYLQLQRDRKWQRNLFTAAMALTVIAILGTQSRGALVGLAVMAVVLILKSRRRFALLLLAALMVPVAMTVMPESWFERMHTIKEYEEDQSAQGRINAWHFAVNLAQDRPLVGGGFEAFHWRNFRYYAPDPHDVKDAHSIYFEVLGEHGFAGLLIYLLLGSFTWRSATWIIRNTRERGDLLWSRDLAAMIQVSLAGYASAGAFLGLAYFDLYYHLIAMIVILRVLVRQQLAQVPQAQPEAQSAKGGRRRQRAAPSGA</sequence>
<keyword evidence="4 6" id="KW-0472">Membrane</keyword>
<evidence type="ECO:0000313" key="10">
    <source>
        <dbReference type="Proteomes" id="UP000218765"/>
    </source>
</evidence>
<dbReference type="NCBIfam" id="TIGR03097">
    <property type="entry name" value="PEP_O_lig_1"/>
    <property type="match status" value="1"/>
</dbReference>
<evidence type="ECO:0000256" key="4">
    <source>
        <dbReference type="ARBA" id="ARBA00023136"/>
    </source>
</evidence>
<dbReference type="EMBL" id="AP018052">
    <property type="protein sequence ID" value="BAZ94691.1"/>
    <property type="molecule type" value="Genomic_DNA"/>
</dbReference>
<keyword evidence="3 6" id="KW-1133">Transmembrane helix</keyword>
<feature type="transmembrane region" description="Helical" evidence="6">
    <location>
        <begin position="369"/>
        <end position="388"/>
    </location>
</feature>
<evidence type="ECO:0000256" key="2">
    <source>
        <dbReference type="ARBA" id="ARBA00022692"/>
    </source>
</evidence>
<dbReference type="PANTHER" id="PTHR37422:SF13">
    <property type="entry name" value="LIPOPOLYSACCHARIDE BIOSYNTHESIS PROTEIN PA4999-RELATED"/>
    <property type="match status" value="1"/>
</dbReference>
<dbReference type="AlphaFoldDB" id="A0A1Z4VSS5"/>
<feature type="transmembrane region" description="Helical" evidence="6">
    <location>
        <begin position="45"/>
        <end position="66"/>
    </location>
</feature>
<feature type="transmembrane region" description="Helical" evidence="6">
    <location>
        <begin position="130"/>
        <end position="151"/>
    </location>
</feature>
<feature type="transmembrane region" description="Helical" evidence="6">
    <location>
        <begin position="163"/>
        <end position="187"/>
    </location>
</feature>
<comment type="subcellular location">
    <subcellularLocation>
        <location evidence="1">Membrane</location>
        <topology evidence="1">Multi-pass membrane protein</topology>
    </subcellularLocation>
</comment>
<keyword evidence="9" id="KW-0436">Ligase</keyword>
<proteinExistence type="predicted"/>
<dbReference type="PANTHER" id="PTHR37422">
    <property type="entry name" value="TEICHURONIC ACID BIOSYNTHESIS PROTEIN TUAE"/>
    <property type="match status" value="1"/>
</dbReference>
<dbReference type="GO" id="GO:0016874">
    <property type="term" value="F:ligase activity"/>
    <property type="evidence" value="ECO:0007669"/>
    <property type="project" value="UniProtKB-KW"/>
</dbReference>
<feature type="transmembrane region" description="Helical" evidence="6">
    <location>
        <begin position="238"/>
        <end position="255"/>
    </location>
</feature>
<evidence type="ECO:0000256" key="5">
    <source>
        <dbReference type="SAM" id="MobiDB-lite"/>
    </source>
</evidence>
<keyword evidence="2 6" id="KW-0812">Transmembrane</keyword>